<feature type="transmembrane region" description="Helical" evidence="1">
    <location>
        <begin position="75"/>
        <end position="93"/>
    </location>
</feature>
<accession>A0AAD7ETV9</accession>
<protein>
    <submittedName>
        <fullName evidence="2">Uncharacterized protein</fullName>
    </submittedName>
</protein>
<evidence type="ECO:0000256" key="1">
    <source>
        <dbReference type="SAM" id="Phobius"/>
    </source>
</evidence>
<organism evidence="2 3">
    <name type="scientific">Mycena albidolilacea</name>
    <dbReference type="NCBI Taxonomy" id="1033008"/>
    <lineage>
        <taxon>Eukaryota</taxon>
        <taxon>Fungi</taxon>
        <taxon>Dikarya</taxon>
        <taxon>Basidiomycota</taxon>
        <taxon>Agaricomycotina</taxon>
        <taxon>Agaricomycetes</taxon>
        <taxon>Agaricomycetidae</taxon>
        <taxon>Agaricales</taxon>
        <taxon>Marasmiineae</taxon>
        <taxon>Mycenaceae</taxon>
        <taxon>Mycena</taxon>
    </lineage>
</organism>
<evidence type="ECO:0000313" key="3">
    <source>
        <dbReference type="Proteomes" id="UP001218218"/>
    </source>
</evidence>
<name>A0AAD7ETV9_9AGAR</name>
<keyword evidence="1" id="KW-1133">Transmembrane helix</keyword>
<keyword evidence="3" id="KW-1185">Reference proteome</keyword>
<keyword evidence="1" id="KW-0472">Membrane</keyword>
<dbReference type="EMBL" id="JARIHO010000017">
    <property type="protein sequence ID" value="KAJ7348628.1"/>
    <property type="molecule type" value="Genomic_DNA"/>
</dbReference>
<proteinExistence type="predicted"/>
<sequence length="201" mass="22979">MLESLVKYQEWPCSKSLPKRGTLSESRPEAVAFNWVKWLIVNIAVFLLPFASGVTAFLLLGSRLSVPHNQSSHDFAFFLAYMAIYTGSLLIFFRRTLQFREPIFNYVAKDSELCEHELNAAEWDALQLVTQWLKMFRSATTQMSATKQPMLSSTHAIFRGLQQHLKAIIAELPESADPDLKEGLVNAHRKLSDYFTKFDKS</sequence>
<gene>
    <name evidence="2" type="ORF">DFH08DRAFT_1000592</name>
</gene>
<dbReference type="AlphaFoldDB" id="A0AAD7ETV9"/>
<evidence type="ECO:0000313" key="2">
    <source>
        <dbReference type="EMBL" id="KAJ7348628.1"/>
    </source>
</evidence>
<dbReference type="Proteomes" id="UP001218218">
    <property type="component" value="Unassembled WGS sequence"/>
</dbReference>
<feature type="transmembrane region" description="Helical" evidence="1">
    <location>
        <begin position="35"/>
        <end position="60"/>
    </location>
</feature>
<keyword evidence="1" id="KW-0812">Transmembrane</keyword>
<reference evidence="2" key="1">
    <citation type="submission" date="2023-03" db="EMBL/GenBank/DDBJ databases">
        <title>Massive genome expansion in bonnet fungi (Mycena s.s.) driven by repeated elements and novel gene families across ecological guilds.</title>
        <authorList>
            <consortium name="Lawrence Berkeley National Laboratory"/>
            <person name="Harder C.B."/>
            <person name="Miyauchi S."/>
            <person name="Viragh M."/>
            <person name="Kuo A."/>
            <person name="Thoen E."/>
            <person name="Andreopoulos B."/>
            <person name="Lu D."/>
            <person name="Skrede I."/>
            <person name="Drula E."/>
            <person name="Henrissat B."/>
            <person name="Morin E."/>
            <person name="Kohler A."/>
            <person name="Barry K."/>
            <person name="LaButti K."/>
            <person name="Morin E."/>
            <person name="Salamov A."/>
            <person name="Lipzen A."/>
            <person name="Mereny Z."/>
            <person name="Hegedus B."/>
            <person name="Baldrian P."/>
            <person name="Stursova M."/>
            <person name="Weitz H."/>
            <person name="Taylor A."/>
            <person name="Grigoriev I.V."/>
            <person name="Nagy L.G."/>
            <person name="Martin F."/>
            <person name="Kauserud H."/>
        </authorList>
    </citation>
    <scope>NUCLEOTIDE SEQUENCE</scope>
    <source>
        <strain evidence="2">CBHHK002</strain>
    </source>
</reference>
<comment type="caution">
    <text evidence="2">The sequence shown here is derived from an EMBL/GenBank/DDBJ whole genome shotgun (WGS) entry which is preliminary data.</text>
</comment>